<dbReference type="PROSITE" id="PS50192">
    <property type="entry name" value="T_SNARE"/>
    <property type="match status" value="1"/>
</dbReference>
<dbReference type="RefSeq" id="WP_380251690.1">
    <property type="nucleotide sequence ID" value="NZ_JBHUII010000004.1"/>
</dbReference>
<keyword evidence="3 5" id="KW-0807">Transducer</keyword>
<dbReference type="InterPro" id="IPR003660">
    <property type="entry name" value="HAMP_dom"/>
</dbReference>
<gene>
    <name evidence="11" type="ORF">ACFSKO_11640</name>
</gene>
<dbReference type="PROSITE" id="PS50885">
    <property type="entry name" value="HAMP"/>
    <property type="match status" value="1"/>
</dbReference>
<comment type="caution">
    <text evidence="11">The sequence shown here is derived from an EMBL/GenBank/DDBJ whole genome shotgun (WGS) entry which is preliminary data.</text>
</comment>
<keyword evidence="12" id="KW-1185">Reference proteome</keyword>
<organism evidence="11 12">
    <name type="scientific">Kiloniella antarctica</name>
    <dbReference type="NCBI Taxonomy" id="1550907"/>
    <lineage>
        <taxon>Bacteria</taxon>
        <taxon>Pseudomonadati</taxon>
        <taxon>Pseudomonadota</taxon>
        <taxon>Alphaproteobacteria</taxon>
        <taxon>Rhodospirillales</taxon>
        <taxon>Kiloniellaceae</taxon>
        <taxon>Kiloniella</taxon>
    </lineage>
</organism>
<dbReference type="Pfam" id="PF00015">
    <property type="entry name" value="MCPsignal"/>
    <property type="match status" value="1"/>
</dbReference>
<evidence type="ECO:0000256" key="1">
    <source>
        <dbReference type="ARBA" id="ARBA00004429"/>
    </source>
</evidence>
<feature type="transmembrane region" description="Helical" evidence="7">
    <location>
        <begin position="353"/>
        <end position="373"/>
    </location>
</feature>
<evidence type="ECO:0000313" key="11">
    <source>
        <dbReference type="EMBL" id="MFD2206274.1"/>
    </source>
</evidence>
<dbReference type="SMART" id="SM00283">
    <property type="entry name" value="MA"/>
    <property type="match status" value="1"/>
</dbReference>
<evidence type="ECO:0000259" key="8">
    <source>
        <dbReference type="PROSITE" id="PS50111"/>
    </source>
</evidence>
<protein>
    <submittedName>
        <fullName evidence="11">CHASE3 domain-containing protein</fullName>
    </submittedName>
</protein>
<evidence type="ECO:0000256" key="4">
    <source>
        <dbReference type="ARBA" id="ARBA00029447"/>
    </source>
</evidence>
<feature type="coiled-coil region" evidence="6">
    <location>
        <begin position="421"/>
        <end position="448"/>
    </location>
</feature>
<dbReference type="Gene3D" id="6.10.340.10">
    <property type="match status" value="1"/>
</dbReference>
<keyword evidence="7" id="KW-1133">Transmembrane helix</keyword>
<dbReference type="PANTHER" id="PTHR32089">
    <property type="entry name" value="METHYL-ACCEPTING CHEMOTAXIS PROTEIN MCPB"/>
    <property type="match status" value="1"/>
</dbReference>
<feature type="transmembrane region" description="Helical" evidence="7">
    <location>
        <begin position="12"/>
        <end position="34"/>
    </location>
</feature>
<dbReference type="PROSITE" id="PS50111">
    <property type="entry name" value="CHEMOTAXIS_TRANSDUC_2"/>
    <property type="match status" value="1"/>
</dbReference>
<dbReference type="InterPro" id="IPR004089">
    <property type="entry name" value="MCPsignal_dom"/>
</dbReference>
<dbReference type="SUPFAM" id="SSF58104">
    <property type="entry name" value="Methyl-accepting chemotaxis protein (MCP) signaling domain"/>
    <property type="match status" value="1"/>
</dbReference>
<keyword evidence="2" id="KW-1003">Cell membrane</keyword>
<dbReference type="Proteomes" id="UP001597294">
    <property type="component" value="Unassembled WGS sequence"/>
</dbReference>
<dbReference type="InterPro" id="IPR004090">
    <property type="entry name" value="Chemotax_Me-accpt_rcpt"/>
</dbReference>
<name>A0ABW5BL51_9PROT</name>
<dbReference type="Gene3D" id="1.10.287.950">
    <property type="entry name" value="Methyl-accepting chemotaxis protein"/>
    <property type="match status" value="1"/>
</dbReference>
<dbReference type="InterPro" id="IPR000727">
    <property type="entry name" value="T_SNARE_dom"/>
</dbReference>
<dbReference type="SMART" id="SM00304">
    <property type="entry name" value="HAMP"/>
    <property type="match status" value="1"/>
</dbReference>
<evidence type="ECO:0000256" key="3">
    <source>
        <dbReference type="ARBA" id="ARBA00023224"/>
    </source>
</evidence>
<dbReference type="CDD" id="cd19410">
    <property type="entry name" value="HK9-like_sensor"/>
    <property type="match status" value="2"/>
</dbReference>
<dbReference type="PANTHER" id="PTHR32089:SF112">
    <property type="entry name" value="LYSOZYME-LIKE PROTEIN-RELATED"/>
    <property type="match status" value="1"/>
</dbReference>
<evidence type="ECO:0000313" key="12">
    <source>
        <dbReference type="Proteomes" id="UP001597294"/>
    </source>
</evidence>
<feature type="domain" description="Methyl-accepting transducer" evidence="8">
    <location>
        <begin position="442"/>
        <end position="703"/>
    </location>
</feature>
<keyword evidence="2" id="KW-0997">Cell inner membrane</keyword>
<dbReference type="CDD" id="cd06225">
    <property type="entry name" value="HAMP"/>
    <property type="match status" value="1"/>
</dbReference>
<evidence type="ECO:0000256" key="2">
    <source>
        <dbReference type="ARBA" id="ARBA00022519"/>
    </source>
</evidence>
<keyword evidence="7" id="KW-0472">Membrane</keyword>
<keyword evidence="6" id="KW-0175">Coiled coil</keyword>
<evidence type="ECO:0000256" key="6">
    <source>
        <dbReference type="SAM" id="Coils"/>
    </source>
</evidence>
<comment type="subcellular location">
    <subcellularLocation>
        <location evidence="1">Cell inner membrane</location>
        <topology evidence="1">Multi-pass membrane protein</topology>
    </subcellularLocation>
</comment>
<comment type="similarity">
    <text evidence="4">Belongs to the methyl-accepting chemotaxis (MCP) protein family.</text>
</comment>
<feature type="domain" description="HAMP" evidence="10">
    <location>
        <begin position="374"/>
        <end position="427"/>
    </location>
</feature>
<proteinExistence type="inferred from homology"/>
<dbReference type="PRINTS" id="PR00260">
    <property type="entry name" value="CHEMTRNSDUCR"/>
</dbReference>
<dbReference type="EMBL" id="JBHUII010000004">
    <property type="protein sequence ID" value="MFD2206274.1"/>
    <property type="molecule type" value="Genomic_DNA"/>
</dbReference>
<keyword evidence="7" id="KW-0812">Transmembrane</keyword>
<dbReference type="Pfam" id="PF05227">
    <property type="entry name" value="CHASE3"/>
    <property type="match status" value="2"/>
</dbReference>
<accession>A0ABW5BL51</accession>
<reference evidence="12" key="1">
    <citation type="journal article" date="2019" name="Int. J. Syst. Evol. Microbiol.">
        <title>The Global Catalogue of Microorganisms (GCM) 10K type strain sequencing project: providing services to taxonomists for standard genome sequencing and annotation.</title>
        <authorList>
            <consortium name="The Broad Institute Genomics Platform"/>
            <consortium name="The Broad Institute Genome Sequencing Center for Infectious Disease"/>
            <person name="Wu L."/>
            <person name="Ma J."/>
        </authorList>
    </citation>
    <scope>NUCLEOTIDE SEQUENCE [LARGE SCALE GENOMIC DNA]</scope>
    <source>
        <strain evidence="12">CGMCC 4.7192</strain>
    </source>
</reference>
<sequence>MIWSSLKTMPKILIGMAIPLALLIVISVVSITSIGNITFANKKVEDAHLVLEEMTSVINSAVDMQSSMRGYLLAGRDEFLAPYEDGEKKTYAQIATLKEHVGDNLEQQAFLDQADATLREWQAQITVPAIALRRQIGDAQTMNDMARLVAENKGKAYFEKIQNLIETLVGEVVEKRDKRQKKIDAVLMFTKLDATSVGNLLKEVNNTNGVIIKGNAVFKAAVDMETGMRGYLLAGQEEFLKPYTDGSKELFKVTADLKQVISDNKKHVGLLNELDETVRQWQTNVVEPMIALRRQIGSAKTMDDMADLVAEAKGEEFFAEFRNLMESFAAGELSQMEQLKTDTTNTVTTTNTVIIAGSIFAILFGGIIGVLIGRGVSLPINQMTSVMERLAGGEKDVDIPSRDRKDEVGQMAEAVQVFKENMVKSDEMAQEQANVQQLRDERTNKISELTKKFDTGVSALLKSVGAAVLEMEDTATSMSDIAKKTKDRASVVSGAAQEASVNVQSVASATEELTYSIKEISQQVNQSSGVAAKAVEEASRTDQQIQGLARTADQIGDVVSLISDIAEQTNLLALNATIEAARAGDAGKGFAVVANEVKNLANQTAKATEQISTQISAVQTDTKEAVIAIQSITSTIDEMNQIASAIASAVEEQGAATSEISRNIELAANGAGEVTNNIETVSIAANEAGAVSEQVSVATKELNLKAEGLRNEVESFLLGIRAV</sequence>
<evidence type="ECO:0000256" key="7">
    <source>
        <dbReference type="SAM" id="Phobius"/>
    </source>
</evidence>
<evidence type="ECO:0000259" key="10">
    <source>
        <dbReference type="PROSITE" id="PS50885"/>
    </source>
</evidence>
<feature type="domain" description="T-SNARE coiled-coil homology" evidence="9">
    <location>
        <begin position="619"/>
        <end position="681"/>
    </location>
</feature>
<dbReference type="InterPro" id="IPR007891">
    <property type="entry name" value="CHASE3"/>
</dbReference>
<evidence type="ECO:0000256" key="5">
    <source>
        <dbReference type="PROSITE-ProRule" id="PRU00284"/>
    </source>
</evidence>
<dbReference type="Pfam" id="PF00672">
    <property type="entry name" value="HAMP"/>
    <property type="match status" value="1"/>
</dbReference>
<evidence type="ECO:0000259" key="9">
    <source>
        <dbReference type="PROSITE" id="PS50192"/>
    </source>
</evidence>